<reference evidence="1 2" key="1">
    <citation type="submission" date="2023-08" db="EMBL/GenBank/DDBJ databases">
        <title>A Necator americanus chromosomal reference genome.</title>
        <authorList>
            <person name="Ilik V."/>
            <person name="Petrzelkova K.J."/>
            <person name="Pardy F."/>
            <person name="Fuh T."/>
            <person name="Niatou-Singa F.S."/>
            <person name="Gouil Q."/>
            <person name="Baker L."/>
            <person name="Ritchie M.E."/>
            <person name="Jex A.R."/>
            <person name="Gazzola D."/>
            <person name="Li H."/>
            <person name="Toshio Fujiwara R."/>
            <person name="Zhan B."/>
            <person name="Aroian R.V."/>
            <person name="Pafco B."/>
            <person name="Schwarz E.M."/>
        </authorList>
    </citation>
    <scope>NUCLEOTIDE SEQUENCE [LARGE SCALE GENOMIC DNA]</scope>
    <source>
        <strain evidence="1 2">Aroian</strain>
        <tissue evidence="1">Whole animal</tissue>
    </source>
</reference>
<dbReference type="EMBL" id="JAVFWL010000001">
    <property type="protein sequence ID" value="KAK6730048.1"/>
    <property type="molecule type" value="Genomic_DNA"/>
</dbReference>
<accession>A0ABR1BUL3</accession>
<name>A0ABR1BUL3_NECAM</name>
<comment type="caution">
    <text evidence="1">The sequence shown here is derived from an EMBL/GenBank/DDBJ whole genome shotgun (WGS) entry which is preliminary data.</text>
</comment>
<dbReference type="Proteomes" id="UP001303046">
    <property type="component" value="Unassembled WGS sequence"/>
</dbReference>
<keyword evidence="2" id="KW-1185">Reference proteome</keyword>
<protein>
    <submittedName>
        <fullName evidence="1">Uncharacterized protein</fullName>
    </submittedName>
</protein>
<evidence type="ECO:0000313" key="2">
    <source>
        <dbReference type="Proteomes" id="UP001303046"/>
    </source>
</evidence>
<evidence type="ECO:0000313" key="1">
    <source>
        <dbReference type="EMBL" id="KAK6730048.1"/>
    </source>
</evidence>
<sequence>MFKRNHRRYQLTWKGPTLLTPEEHHKQKIRTLQLHLDYVLIKNTPTRAQKSKPVQDAAFDSDYLPILLGFKIRFTRETEKFLFNRKSTRQVRKKKNTERIFINDVFINVAVRTTKKLCDADSFKKCIQYTTSSWFQEEGVYFCI</sequence>
<organism evidence="1 2">
    <name type="scientific">Necator americanus</name>
    <name type="common">Human hookworm</name>
    <dbReference type="NCBI Taxonomy" id="51031"/>
    <lineage>
        <taxon>Eukaryota</taxon>
        <taxon>Metazoa</taxon>
        <taxon>Ecdysozoa</taxon>
        <taxon>Nematoda</taxon>
        <taxon>Chromadorea</taxon>
        <taxon>Rhabditida</taxon>
        <taxon>Rhabditina</taxon>
        <taxon>Rhabditomorpha</taxon>
        <taxon>Strongyloidea</taxon>
        <taxon>Ancylostomatidae</taxon>
        <taxon>Bunostominae</taxon>
        <taxon>Necator</taxon>
    </lineage>
</organism>
<gene>
    <name evidence="1" type="primary">Necator_chrI.g2984</name>
    <name evidence="1" type="ORF">RB195_006855</name>
</gene>
<proteinExistence type="predicted"/>